<evidence type="ECO:0000256" key="1">
    <source>
        <dbReference type="SAM" id="Phobius"/>
    </source>
</evidence>
<feature type="transmembrane region" description="Helical" evidence="1">
    <location>
        <begin position="343"/>
        <end position="362"/>
    </location>
</feature>
<dbReference type="Proteomes" id="UP000245429">
    <property type="component" value="Chromosome"/>
</dbReference>
<feature type="transmembrane region" description="Helical" evidence="1">
    <location>
        <begin position="263"/>
        <end position="279"/>
    </location>
</feature>
<keyword evidence="1" id="KW-1133">Transmembrane helix</keyword>
<feature type="transmembrane region" description="Helical" evidence="1">
    <location>
        <begin position="209"/>
        <end position="229"/>
    </location>
</feature>
<feature type="transmembrane region" description="Helical" evidence="1">
    <location>
        <begin position="133"/>
        <end position="151"/>
    </location>
</feature>
<reference evidence="2 3" key="1">
    <citation type="submission" date="2018-05" db="EMBL/GenBank/DDBJ databases">
        <title>Flavobacterium sp. MEBiC07310.</title>
        <authorList>
            <person name="Baek K."/>
        </authorList>
    </citation>
    <scope>NUCLEOTIDE SEQUENCE [LARGE SCALE GENOMIC DNA]</scope>
    <source>
        <strain evidence="2 3">MEBiC07310</strain>
    </source>
</reference>
<feature type="transmembrane region" description="Helical" evidence="1">
    <location>
        <begin position="291"/>
        <end position="308"/>
    </location>
</feature>
<evidence type="ECO:0008006" key="4">
    <source>
        <dbReference type="Google" id="ProtNLM"/>
    </source>
</evidence>
<organism evidence="2 3">
    <name type="scientific">Flavobacterium sediminis</name>
    <dbReference type="NCBI Taxonomy" id="2201181"/>
    <lineage>
        <taxon>Bacteria</taxon>
        <taxon>Pseudomonadati</taxon>
        <taxon>Bacteroidota</taxon>
        <taxon>Flavobacteriia</taxon>
        <taxon>Flavobacteriales</taxon>
        <taxon>Flavobacteriaceae</taxon>
        <taxon>Flavobacterium</taxon>
    </lineage>
</organism>
<evidence type="ECO:0000313" key="2">
    <source>
        <dbReference type="EMBL" id="AWM13056.1"/>
    </source>
</evidence>
<sequence length="364" mass="43309">MFDFVPIESYTTIYFQMLLFFLMATLLHSFVLAIDDYKNIRFVNYFGHFALLFVVLYIGLRPISGVFVDMTMYAYSFERFQENNPLIVTEDYAFYWFMDFCSQIMNVETFFLVCALLYIVPLYILSVKWFGKYWYYSFFILVGSLSFWAYGTNGIRNGMATSFFLFSLIYIDKRAIMIPLLILSCFFHKTMVLPTMGLALTYFNNDSRNYLKGWLLCIPISLIFGNYFVEFFANIGFDDHRIDQYFTDQIDEGITQTGFRWDFLLYSATGVYAGWYYLFKKNFQDKLYQRMFNIYLFANAFWVLVIRANFSNRFAYLSWFMLGIIIIYPLLKGDFLKEKNKSIGFVLLGYYAFTYLLTVILVRS</sequence>
<accession>A0A2U8QT42</accession>
<dbReference type="AlphaFoldDB" id="A0A2U8QT42"/>
<protein>
    <recommendedName>
        <fullName evidence="4">EpsG family protein</fullName>
    </recommendedName>
</protein>
<feature type="transmembrane region" description="Helical" evidence="1">
    <location>
        <begin position="314"/>
        <end position="331"/>
    </location>
</feature>
<keyword evidence="1" id="KW-0812">Transmembrane</keyword>
<evidence type="ECO:0000313" key="3">
    <source>
        <dbReference type="Proteomes" id="UP000245429"/>
    </source>
</evidence>
<proteinExistence type="predicted"/>
<dbReference type="Pfam" id="PF14897">
    <property type="entry name" value="EpsG"/>
    <property type="match status" value="1"/>
</dbReference>
<dbReference type="InterPro" id="IPR049458">
    <property type="entry name" value="EpsG-like"/>
</dbReference>
<feature type="transmembrane region" description="Helical" evidence="1">
    <location>
        <begin position="42"/>
        <end position="60"/>
    </location>
</feature>
<feature type="transmembrane region" description="Helical" evidence="1">
    <location>
        <begin position="12"/>
        <end position="35"/>
    </location>
</feature>
<keyword evidence="1" id="KW-0472">Membrane</keyword>
<dbReference type="KEGG" id="fse:DI487_03695"/>
<dbReference type="RefSeq" id="WP_109568464.1">
    <property type="nucleotide sequence ID" value="NZ_CP029463.1"/>
</dbReference>
<dbReference type="OrthoDB" id="1112074at2"/>
<dbReference type="EMBL" id="CP029463">
    <property type="protein sequence ID" value="AWM13056.1"/>
    <property type="molecule type" value="Genomic_DNA"/>
</dbReference>
<keyword evidence="3" id="KW-1185">Reference proteome</keyword>
<name>A0A2U8QT42_9FLAO</name>
<feature type="transmembrane region" description="Helical" evidence="1">
    <location>
        <begin position="104"/>
        <end position="126"/>
    </location>
</feature>
<gene>
    <name evidence="2" type="ORF">DI487_03695</name>
</gene>